<dbReference type="Proteomes" id="UP000025227">
    <property type="component" value="Unplaced"/>
</dbReference>
<dbReference type="SUPFAM" id="SSF103657">
    <property type="entry name" value="BAR/IMD domain-like"/>
    <property type="match status" value="1"/>
</dbReference>
<proteinExistence type="predicted"/>
<feature type="region of interest" description="Disordered" evidence="2">
    <location>
        <begin position="1"/>
        <end position="61"/>
    </location>
</feature>
<keyword evidence="1" id="KW-0175">Coiled coil</keyword>
<dbReference type="InterPro" id="IPR027267">
    <property type="entry name" value="AH/BAR_dom_sf"/>
</dbReference>
<accession>A0A7I4XZI2</accession>
<sequence length="291" mass="33061">MSSKPSRTVTERTVLSTTSKSSATTRSSASTSSPTPPSGTKAQSPVPVFPESGKGIVDTGESKRRQNIKRFFFRIKESIGMVEKTEISKAFTESLTHMDKYKLCLDTVFDALCAVIQENPSFRIGEYKTDLLPHDGHDRHELVAACLRNQSGLEDYKNHKTQMELYDKLGEEQRDYIRKAKRSIENIQTFIKHDYWAIGAKRTELEKLRREMDFTKAELKAAKDAQLIAIKNNLHNMAVSAFEEKLRQVTALVDELPKNKATHFAELEGWVSCTLEYHQKMAQLNRDAEKG</sequence>
<dbReference type="InterPro" id="IPR004148">
    <property type="entry name" value="BAR_dom"/>
</dbReference>
<keyword evidence="4" id="KW-1185">Reference proteome</keyword>
<evidence type="ECO:0000256" key="1">
    <source>
        <dbReference type="SAM" id="Coils"/>
    </source>
</evidence>
<feature type="coiled-coil region" evidence="1">
    <location>
        <begin position="198"/>
        <end position="225"/>
    </location>
</feature>
<dbReference type="Pfam" id="PF03114">
    <property type="entry name" value="BAR"/>
    <property type="match status" value="1"/>
</dbReference>
<name>A0A7I4XZI2_HAECO</name>
<feature type="compositionally biased region" description="Polar residues" evidence="2">
    <location>
        <begin position="1"/>
        <end position="15"/>
    </location>
</feature>
<evidence type="ECO:0000256" key="2">
    <source>
        <dbReference type="SAM" id="MobiDB-lite"/>
    </source>
</evidence>
<protein>
    <submittedName>
        <fullName evidence="5">BAR domain-containing protein</fullName>
    </submittedName>
</protein>
<dbReference type="GO" id="GO:0005737">
    <property type="term" value="C:cytoplasm"/>
    <property type="evidence" value="ECO:0007669"/>
    <property type="project" value="InterPro"/>
</dbReference>
<feature type="compositionally biased region" description="Low complexity" evidence="2">
    <location>
        <begin position="16"/>
        <end position="42"/>
    </location>
</feature>
<reference evidence="5" key="1">
    <citation type="submission" date="2020-12" db="UniProtKB">
        <authorList>
            <consortium name="WormBaseParasite"/>
        </authorList>
    </citation>
    <scope>IDENTIFICATION</scope>
    <source>
        <strain evidence="5">MHco3</strain>
    </source>
</reference>
<organism evidence="4 5">
    <name type="scientific">Haemonchus contortus</name>
    <name type="common">Barber pole worm</name>
    <dbReference type="NCBI Taxonomy" id="6289"/>
    <lineage>
        <taxon>Eukaryota</taxon>
        <taxon>Metazoa</taxon>
        <taxon>Ecdysozoa</taxon>
        <taxon>Nematoda</taxon>
        <taxon>Chromadorea</taxon>
        <taxon>Rhabditida</taxon>
        <taxon>Rhabditina</taxon>
        <taxon>Rhabditomorpha</taxon>
        <taxon>Strongyloidea</taxon>
        <taxon>Trichostrongylidae</taxon>
        <taxon>Haemonchus</taxon>
    </lineage>
</organism>
<dbReference type="OMA" id="QMESKKE"/>
<evidence type="ECO:0000313" key="5">
    <source>
        <dbReference type="WBParaSite" id="HCON_00024610-00001"/>
    </source>
</evidence>
<dbReference type="OrthoDB" id="5835493at2759"/>
<evidence type="ECO:0000259" key="3">
    <source>
        <dbReference type="Pfam" id="PF03114"/>
    </source>
</evidence>
<dbReference type="AlphaFoldDB" id="A0A7I4XZI2"/>
<evidence type="ECO:0000313" key="4">
    <source>
        <dbReference type="Proteomes" id="UP000025227"/>
    </source>
</evidence>
<dbReference type="WBParaSite" id="HCON_00024610-00001">
    <property type="protein sequence ID" value="HCON_00024610-00001"/>
    <property type="gene ID" value="HCON_00024610"/>
</dbReference>
<feature type="domain" description="BAR" evidence="3">
    <location>
        <begin position="68"/>
        <end position="287"/>
    </location>
</feature>
<dbReference type="Gene3D" id="1.20.1270.60">
    <property type="entry name" value="Arfaptin homology (AH) domain/BAR domain"/>
    <property type="match status" value="1"/>
</dbReference>